<dbReference type="AlphaFoldDB" id="A0A916X8B7"/>
<comment type="caution">
    <text evidence="1">The sequence shown here is derived from an EMBL/GenBank/DDBJ whole genome shotgun (WGS) entry which is preliminary data.</text>
</comment>
<proteinExistence type="predicted"/>
<evidence type="ECO:0000313" key="2">
    <source>
        <dbReference type="Proteomes" id="UP000651668"/>
    </source>
</evidence>
<evidence type="ECO:0000313" key="1">
    <source>
        <dbReference type="EMBL" id="GGC51418.1"/>
    </source>
</evidence>
<dbReference type="RefSeq" id="WP_188624858.1">
    <property type="nucleotide sequence ID" value="NZ_BMIL01000001.1"/>
</dbReference>
<dbReference type="Proteomes" id="UP000651668">
    <property type="component" value="Unassembled WGS sequence"/>
</dbReference>
<dbReference type="InterPro" id="IPR025345">
    <property type="entry name" value="DUF4249"/>
</dbReference>
<reference evidence="1" key="2">
    <citation type="submission" date="2020-09" db="EMBL/GenBank/DDBJ databases">
        <authorList>
            <person name="Sun Q."/>
            <person name="Zhou Y."/>
        </authorList>
    </citation>
    <scope>NUCLEOTIDE SEQUENCE</scope>
    <source>
        <strain evidence="1">CGMCC 1.15343</strain>
    </source>
</reference>
<evidence type="ECO:0008006" key="3">
    <source>
        <dbReference type="Google" id="ProtNLM"/>
    </source>
</evidence>
<organism evidence="1 2">
    <name type="scientific">Pedobacter quisquiliarum</name>
    <dbReference type="NCBI Taxonomy" id="1834438"/>
    <lineage>
        <taxon>Bacteria</taxon>
        <taxon>Pseudomonadati</taxon>
        <taxon>Bacteroidota</taxon>
        <taxon>Sphingobacteriia</taxon>
        <taxon>Sphingobacteriales</taxon>
        <taxon>Sphingobacteriaceae</taxon>
        <taxon>Pedobacter</taxon>
    </lineage>
</organism>
<dbReference type="Pfam" id="PF14054">
    <property type="entry name" value="DUF4249"/>
    <property type="match status" value="1"/>
</dbReference>
<accession>A0A916X8B7</accession>
<gene>
    <name evidence="1" type="ORF">GCM10011387_01020</name>
</gene>
<protein>
    <recommendedName>
        <fullName evidence="3">DUF4249 domain-containing protein</fullName>
    </recommendedName>
</protein>
<keyword evidence="2" id="KW-1185">Reference proteome</keyword>
<sequence>MKRIEKLLPILLMLCIGLSTSCKKILDLDLEAAEPQVVIEGNLTNIKGVQTVRISRTVPFDATNDFPAVSGATVTLRTSKGELTYFTEASPGIYESYDLAGVAGETYTLKVSVNEQEYTASSTMPALVRLDSLTATEQTFGSEVRKTIAVNFQDPPTVKNFYLFKMVLNGKKVGQIFSDSDFFSDGRYVTRDLFLSGYEDLEIESGDDISVEMQSIDEPVYTYWRTLEQQYASGNPNDVTTPANPPSNWSNRALGYFSAHTVQKEDVMVR</sequence>
<dbReference type="PROSITE" id="PS51257">
    <property type="entry name" value="PROKAR_LIPOPROTEIN"/>
    <property type="match status" value="1"/>
</dbReference>
<name>A0A916X8B7_9SPHI</name>
<reference evidence="1" key="1">
    <citation type="journal article" date="2014" name="Int. J. Syst. Evol. Microbiol.">
        <title>Complete genome sequence of Corynebacterium casei LMG S-19264T (=DSM 44701T), isolated from a smear-ripened cheese.</title>
        <authorList>
            <consortium name="US DOE Joint Genome Institute (JGI-PGF)"/>
            <person name="Walter F."/>
            <person name="Albersmeier A."/>
            <person name="Kalinowski J."/>
            <person name="Ruckert C."/>
        </authorList>
    </citation>
    <scope>NUCLEOTIDE SEQUENCE</scope>
    <source>
        <strain evidence="1">CGMCC 1.15343</strain>
    </source>
</reference>
<dbReference type="EMBL" id="BMIL01000001">
    <property type="protein sequence ID" value="GGC51418.1"/>
    <property type="molecule type" value="Genomic_DNA"/>
</dbReference>